<evidence type="ECO:0000259" key="2">
    <source>
        <dbReference type="Pfam" id="PF18803"/>
    </source>
</evidence>
<reference evidence="4" key="2">
    <citation type="submission" date="2015-01" db="EMBL/GenBank/DDBJ databases">
        <title>Evolutionary Origins and Diversification of the Mycorrhizal Mutualists.</title>
        <authorList>
            <consortium name="DOE Joint Genome Institute"/>
            <consortium name="Mycorrhizal Genomics Consortium"/>
            <person name="Kohler A."/>
            <person name="Kuo A."/>
            <person name="Nagy L.G."/>
            <person name="Floudas D."/>
            <person name="Copeland A."/>
            <person name="Barry K.W."/>
            <person name="Cichocki N."/>
            <person name="Veneault-Fourrey C."/>
            <person name="LaButti K."/>
            <person name="Lindquist E.A."/>
            <person name="Lipzen A."/>
            <person name="Lundell T."/>
            <person name="Morin E."/>
            <person name="Murat C."/>
            <person name="Riley R."/>
            <person name="Ohm R."/>
            <person name="Sun H."/>
            <person name="Tunlid A."/>
            <person name="Henrissat B."/>
            <person name="Grigoriev I.V."/>
            <person name="Hibbett D.S."/>
            <person name="Martin F."/>
        </authorList>
    </citation>
    <scope>NUCLEOTIDE SEQUENCE [LARGE SCALE GENOMIC DNA]</scope>
    <source>
        <strain evidence="4">Foug A</strain>
    </source>
</reference>
<protein>
    <recommendedName>
        <fullName evidence="2">CxC2-like cysteine cluster KDZ transposase-associated domain-containing protein</fullName>
    </recommendedName>
</protein>
<dbReference type="Pfam" id="PF18803">
    <property type="entry name" value="CxC2"/>
    <property type="match status" value="1"/>
</dbReference>
<sequence>YLLEWLPHKARYLSVLLSMEAPPESRICMQCGRDGIFRCTECAHSPIFCSNCCLDAHELNPFHRIQRWTGTFFEDFSVRLISLVIHLGHGGKPCPMGGYNQRDNGSDEEEDWEDVEDDDRLPHLARLRDRGCLTVVHTNGVHFCDIWYCTCEASEDSHVQLMMAGLFPATTKSPRTAFSFQVLDDFIRDNVECGTTAMNYYSKLQRLTSNGFLHAVPDRYRELLRVSRAWQLLKLLKWKGFDGRSEEPEPGELVLFCPACPQPGVNVPPTEEADLTNWKYSRIIAMDGNFKAEHMLLKRNTNEVWLMDGKGFMVTEQPYKRYLAGTANQVEKLDCSNHRAVNQANSNRSQLASTGIGGCSCARHGCFIPHAMVNFQRGEQQVNMDYALVHAVQHGMQHEQKVINFYDINCQYSKNLYSWINRNQFISLPPGIQPGIGIWHVHGHQTQCFVRYAPNFIPGAGNVDGEIMETLWSSLNIISPSTRGMVAPHRQEILDFQMNDSNFLKMVHMRKFGSPSHMG</sequence>
<dbReference type="Pfam" id="PF18758">
    <property type="entry name" value="KDZ"/>
    <property type="match status" value="1"/>
</dbReference>
<evidence type="ECO:0000313" key="4">
    <source>
        <dbReference type="Proteomes" id="UP000053989"/>
    </source>
</evidence>
<dbReference type="InterPro" id="IPR040521">
    <property type="entry name" value="KDZ"/>
</dbReference>
<feature type="compositionally biased region" description="Acidic residues" evidence="1">
    <location>
        <begin position="106"/>
        <end position="115"/>
    </location>
</feature>
<reference evidence="3 4" key="1">
    <citation type="submission" date="2014-04" db="EMBL/GenBank/DDBJ databases">
        <authorList>
            <consortium name="DOE Joint Genome Institute"/>
            <person name="Kuo A."/>
            <person name="Kohler A."/>
            <person name="Nagy L.G."/>
            <person name="Floudas D."/>
            <person name="Copeland A."/>
            <person name="Barry K.W."/>
            <person name="Cichocki N."/>
            <person name="Veneault-Fourrey C."/>
            <person name="LaButti K."/>
            <person name="Lindquist E.A."/>
            <person name="Lipzen A."/>
            <person name="Lundell T."/>
            <person name="Morin E."/>
            <person name="Murat C."/>
            <person name="Sun H."/>
            <person name="Tunlid A."/>
            <person name="Henrissat B."/>
            <person name="Grigoriev I.V."/>
            <person name="Hibbett D.S."/>
            <person name="Martin F."/>
            <person name="Nordberg H.P."/>
            <person name="Cantor M.N."/>
            <person name="Hua S.X."/>
        </authorList>
    </citation>
    <scope>NUCLEOTIDE SEQUENCE [LARGE SCALE GENOMIC DNA]</scope>
    <source>
        <strain evidence="3 4">Foug A</strain>
    </source>
</reference>
<accession>A0A0C3E5S3</accession>
<proteinExistence type="predicted"/>
<dbReference type="PANTHER" id="PTHR33096:SF1">
    <property type="entry name" value="CXC1-LIKE CYSTEINE CLUSTER ASSOCIATED WITH KDZ TRANSPOSASES DOMAIN-CONTAINING PROTEIN"/>
    <property type="match status" value="1"/>
</dbReference>
<dbReference type="InParanoid" id="A0A0C3E5S3"/>
<evidence type="ECO:0000256" key="1">
    <source>
        <dbReference type="SAM" id="MobiDB-lite"/>
    </source>
</evidence>
<evidence type="ECO:0000313" key="3">
    <source>
        <dbReference type="EMBL" id="KIM63799.1"/>
    </source>
</evidence>
<dbReference type="InterPro" id="IPR041457">
    <property type="entry name" value="CxC2_KDZ-assoc"/>
</dbReference>
<name>A0A0C3E5S3_9AGAM</name>
<organism evidence="3 4">
    <name type="scientific">Scleroderma citrinum Foug A</name>
    <dbReference type="NCBI Taxonomy" id="1036808"/>
    <lineage>
        <taxon>Eukaryota</taxon>
        <taxon>Fungi</taxon>
        <taxon>Dikarya</taxon>
        <taxon>Basidiomycota</taxon>
        <taxon>Agaricomycotina</taxon>
        <taxon>Agaricomycetes</taxon>
        <taxon>Agaricomycetidae</taxon>
        <taxon>Boletales</taxon>
        <taxon>Sclerodermatineae</taxon>
        <taxon>Sclerodermataceae</taxon>
        <taxon>Scleroderma</taxon>
    </lineage>
</organism>
<dbReference type="HOGENOM" id="CLU_003703_12_2_1"/>
<dbReference type="EMBL" id="KN822032">
    <property type="protein sequence ID" value="KIM63799.1"/>
    <property type="molecule type" value="Genomic_DNA"/>
</dbReference>
<keyword evidence="4" id="KW-1185">Reference proteome</keyword>
<feature type="non-terminal residue" evidence="3">
    <location>
        <position position="1"/>
    </location>
</feature>
<dbReference type="AlphaFoldDB" id="A0A0C3E5S3"/>
<dbReference type="Proteomes" id="UP000053989">
    <property type="component" value="Unassembled WGS sequence"/>
</dbReference>
<dbReference type="OrthoDB" id="3214502at2759"/>
<feature type="region of interest" description="Disordered" evidence="1">
    <location>
        <begin position="96"/>
        <end position="115"/>
    </location>
</feature>
<dbReference type="PANTHER" id="PTHR33096">
    <property type="entry name" value="CXC2 DOMAIN-CONTAINING PROTEIN"/>
    <property type="match status" value="1"/>
</dbReference>
<gene>
    <name evidence="3" type="ORF">SCLCIDRAFT_116668</name>
</gene>
<feature type="domain" description="CxC2-like cysteine cluster KDZ transposase-associated" evidence="2">
    <location>
        <begin position="133"/>
        <end position="210"/>
    </location>
</feature>